<name>A0ABP6T4L4_9ACTN</name>
<organism evidence="3 4">
    <name type="scientific">Cryptosporangium minutisporangium</name>
    <dbReference type="NCBI Taxonomy" id="113569"/>
    <lineage>
        <taxon>Bacteria</taxon>
        <taxon>Bacillati</taxon>
        <taxon>Actinomycetota</taxon>
        <taxon>Actinomycetes</taxon>
        <taxon>Cryptosporangiales</taxon>
        <taxon>Cryptosporangiaceae</taxon>
        <taxon>Cryptosporangium</taxon>
    </lineage>
</organism>
<feature type="transmembrane region" description="Helical" evidence="2">
    <location>
        <begin position="43"/>
        <end position="63"/>
    </location>
</feature>
<keyword evidence="4" id="KW-1185">Reference proteome</keyword>
<keyword evidence="2" id="KW-0812">Transmembrane</keyword>
<comment type="caution">
    <text evidence="3">The sequence shown here is derived from an EMBL/GenBank/DDBJ whole genome shotgun (WGS) entry which is preliminary data.</text>
</comment>
<accession>A0ABP6T4L4</accession>
<evidence type="ECO:0000256" key="2">
    <source>
        <dbReference type="SAM" id="Phobius"/>
    </source>
</evidence>
<evidence type="ECO:0000313" key="3">
    <source>
        <dbReference type="EMBL" id="GAA3393051.1"/>
    </source>
</evidence>
<keyword evidence="2" id="KW-0472">Membrane</keyword>
<dbReference type="Gene3D" id="2.50.20.20">
    <property type="match status" value="1"/>
</dbReference>
<evidence type="ECO:0000313" key="4">
    <source>
        <dbReference type="Proteomes" id="UP001501676"/>
    </source>
</evidence>
<dbReference type="RefSeq" id="WP_345731324.1">
    <property type="nucleotide sequence ID" value="NZ_BAAAYN010000040.1"/>
</dbReference>
<dbReference type="EMBL" id="BAAAYN010000040">
    <property type="protein sequence ID" value="GAA3393051.1"/>
    <property type="molecule type" value="Genomic_DNA"/>
</dbReference>
<feature type="region of interest" description="Disordered" evidence="1">
    <location>
        <begin position="291"/>
        <end position="311"/>
    </location>
</feature>
<sequence>MTPPLESELAAGMRDAVAGLRTERDLFGSALADHRRSTVRRRISATGGVALVAAAVIGVAMFVSADATAPDVATVLNAAAVTQRTTDALETDLIRHATKRITGWPTEGQITEQWYDPRTGDTLTHTSGGGADVEDVRWNRNKPGVYVMVNRTDRTWWSQDKQYDGPPIPEQHAPPPETAAQIRAALDDGRNIQVVGNEQVNGHATIHLRMVLTRTDEPSSIIGEPRYDLWVDEKTFLPVRSLLTIWVEANPKYFPGGKDETTEAHDYEWLPRTEENLAALTLTVPAGYTEEPPFQIYTTGPDGSATPVPSR</sequence>
<evidence type="ECO:0000256" key="1">
    <source>
        <dbReference type="SAM" id="MobiDB-lite"/>
    </source>
</evidence>
<gene>
    <name evidence="3" type="ORF">GCM10020369_57090</name>
</gene>
<keyword evidence="2" id="KW-1133">Transmembrane helix</keyword>
<dbReference type="Proteomes" id="UP001501676">
    <property type="component" value="Unassembled WGS sequence"/>
</dbReference>
<reference evidence="4" key="1">
    <citation type="journal article" date="2019" name="Int. J. Syst. Evol. Microbiol.">
        <title>The Global Catalogue of Microorganisms (GCM) 10K type strain sequencing project: providing services to taxonomists for standard genome sequencing and annotation.</title>
        <authorList>
            <consortium name="The Broad Institute Genomics Platform"/>
            <consortium name="The Broad Institute Genome Sequencing Center for Infectious Disease"/>
            <person name="Wu L."/>
            <person name="Ma J."/>
        </authorList>
    </citation>
    <scope>NUCLEOTIDE SEQUENCE [LARGE SCALE GENOMIC DNA]</scope>
    <source>
        <strain evidence="4">JCM 9458</strain>
    </source>
</reference>
<protein>
    <submittedName>
        <fullName evidence="3">Uncharacterized protein</fullName>
    </submittedName>
</protein>
<proteinExistence type="predicted"/>